<name>A0ACB8VFZ8_9TELE</name>
<keyword evidence="2" id="KW-1185">Reference proteome</keyword>
<accession>A0ACB8VFZ8</accession>
<dbReference type="Proteomes" id="UP000831701">
    <property type="component" value="Chromosome 22"/>
</dbReference>
<dbReference type="EMBL" id="CM041552">
    <property type="protein sequence ID" value="KAI3354178.1"/>
    <property type="molecule type" value="Genomic_DNA"/>
</dbReference>
<gene>
    <name evidence="1" type="ORF">L3Q82_018721</name>
</gene>
<comment type="caution">
    <text evidence="1">The sequence shown here is derived from an EMBL/GenBank/DDBJ whole genome shotgun (WGS) entry which is preliminary data.</text>
</comment>
<evidence type="ECO:0000313" key="2">
    <source>
        <dbReference type="Proteomes" id="UP000831701"/>
    </source>
</evidence>
<reference evidence="1" key="1">
    <citation type="submission" date="2022-04" db="EMBL/GenBank/DDBJ databases">
        <title>Jade perch genome.</title>
        <authorList>
            <person name="Chao B."/>
        </authorList>
    </citation>
    <scope>NUCLEOTIDE SEQUENCE</scope>
    <source>
        <strain evidence="1">CB-2022</strain>
    </source>
</reference>
<protein>
    <submittedName>
        <fullName evidence="1">Uncharacterized protein</fullName>
    </submittedName>
</protein>
<organism evidence="1 2">
    <name type="scientific">Scortum barcoo</name>
    <name type="common">barcoo grunter</name>
    <dbReference type="NCBI Taxonomy" id="214431"/>
    <lineage>
        <taxon>Eukaryota</taxon>
        <taxon>Metazoa</taxon>
        <taxon>Chordata</taxon>
        <taxon>Craniata</taxon>
        <taxon>Vertebrata</taxon>
        <taxon>Euteleostomi</taxon>
        <taxon>Actinopterygii</taxon>
        <taxon>Neopterygii</taxon>
        <taxon>Teleostei</taxon>
        <taxon>Neoteleostei</taxon>
        <taxon>Acanthomorphata</taxon>
        <taxon>Eupercaria</taxon>
        <taxon>Centrarchiformes</taxon>
        <taxon>Terapontoidei</taxon>
        <taxon>Terapontidae</taxon>
        <taxon>Scortum</taxon>
    </lineage>
</organism>
<proteinExistence type="predicted"/>
<evidence type="ECO:0000313" key="1">
    <source>
        <dbReference type="EMBL" id="KAI3354178.1"/>
    </source>
</evidence>
<sequence>MEAIVCYTETFPHTPLRYSINGEIWWPIARHKMKTYRSTLRTMRLVILVCQLVLILKTEAQIPDACIFSNTNRPPENSDITVICGTEYMDLSIYLCPVYQALYNESLMVLNNQLNTPECFGRANWNVTPPVLKFRFPLNESSIASCKNSFKTISQVGSGEFSDFSNVQFVNISGTVTSIDPSAGMITYRPQILYKFSCSYPMQYLLNNTRLGVSGVSVAIRDNNGSFISTLSMQLYKDDRYQEVLTIPPTGLNLKTKIYVGVKATNLTERFNVLLDRCYATTSPYPMFNSYYDLFVGCTRDAQTKVEINGASQYAHFSFEAFRFVEHKNQTVSTFYLHCVTRLCEVSACRGLLPVSRYKGSSQHKLWGPRGQEKEGGPGCVSQRYSHLDRHFCGKTEHWCVFKAQTTISLHRITVTMYTMKKIHMFWFNFSGEAQTFAAPYGMSPESNYNNPMVAVIICIVILTILLVAMAVCFSLYIRRRKPIIQ</sequence>